<proteinExistence type="predicted"/>
<sequence length="59" mass="6607">MEEGVEQVSSGHLVSPSVGGSISQRFTLEGTLPVKNLRSFLLPWRAHDFRITQGILTYY</sequence>
<gene>
    <name evidence="2" type="ORF">METZ01_LOCUS234113</name>
</gene>
<evidence type="ECO:0000313" key="2">
    <source>
        <dbReference type="EMBL" id="SVB81259.1"/>
    </source>
</evidence>
<organism evidence="2">
    <name type="scientific">marine metagenome</name>
    <dbReference type="NCBI Taxonomy" id="408172"/>
    <lineage>
        <taxon>unclassified sequences</taxon>
        <taxon>metagenomes</taxon>
        <taxon>ecological metagenomes</taxon>
    </lineage>
</organism>
<reference evidence="2" key="1">
    <citation type="submission" date="2018-05" db="EMBL/GenBank/DDBJ databases">
        <authorList>
            <person name="Lanie J.A."/>
            <person name="Ng W.-L."/>
            <person name="Kazmierczak K.M."/>
            <person name="Andrzejewski T.M."/>
            <person name="Davidsen T.M."/>
            <person name="Wayne K.J."/>
            <person name="Tettelin H."/>
            <person name="Glass J.I."/>
            <person name="Rusch D."/>
            <person name="Podicherti R."/>
            <person name="Tsui H.-C.T."/>
            <person name="Winkler M.E."/>
        </authorList>
    </citation>
    <scope>NUCLEOTIDE SEQUENCE</scope>
</reference>
<feature type="compositionally biased region" description="Polar residues" evidence="1">
    <location>
        <begin position="7"/>
        <end position="20"/>
    </location>
</feature>
<feature type="region of interest" description="Disordered" evidence="1">
    <location>
        <begin position="1"/>
        <end position="20"/>
    </location>
</feature>
<dbReference type="EMBL" id="UINC01058697">
    <property type="protein sequence ID" value="SVB81259.1"/>
    <property type="molecule type" value="Genomic_DNA"/>
</dbReference>
<dbReference type="AlphaFoldDB" id="A0A382H248"/>
<evidence type="ECO:0000256" key="1">
    <source>
        <dbReference type="SAM" id="MobiDB-lite"/>
    </source>
</evidence>
<name>A0A382H248_9ZZZZ</name>
<accession>A0A382H248</accession>
<protein>
    <submittedName>
        <fullName evidence="2">Uncharacterized protein</fullName>
    </submittedName>
</protein>